<keyword evidence="1" id="KW-0472">Membrane</keyword>
<gene>
    <name evidence="2" type="ORF">BO86DRAFT_385289</name>
</gene>
<dbReference type="RefSeq" id="XP_025532332.1">
    <property type="nucleotide sequence ID" value="XM_025671072.1"/>
</dbReference>
<evidence type="ECO:0000313" key="3">
    <source>
        <dbReference type="Proteomes" id="UP000249497"/>
    </source>
</evidence>
<evidence type="ECO:0000256" key="1">
    <source>
        <dbReference type="SAM" id="Phobius"/>
    </source>
</evidence>
<name>A0A8T8XEP3_ASPJA</name>
<dbReference type="AlphaFoldDB" id="A0A8T8XEP3"/>
<keyword evidence="3" id="KW-1185">Reference proteome</keyword>
<proteinExistence type="predicted"/>
<keyword evidence="1" id="KW-1133">Transmembrane helix</keyword>
<evidence type="ECO:0000313" key="2">
    <source>
        <dbReference type="EMBL" id="RAH86438.1"/>
    </source>
</evidence>
<reference evidence="2 3" key="1">
    <citation type="submission" date="2018-02" db="EMBL/GenBank/DDBJ databases">
        <title>The genomes of Aspergillus section Nigri reveals drivers in fungal speciation.</title>
        <authorList>
            <consortium name="DOE Joint Genome Institute"/>
            <person name="Vesth T.C."/>
            <person name="Nybo J."/>
            <person name="Theobald S."/>
            <person name="Brandl J."/>
            <person name="Frisvad J.C."/>
            <person name="Nielsen K.F."/>
            <person name="Lyhne E.K."/>
            <person name="Kogle M.E."/>
            <person name="Kuo A."/>
            <person name="Riley R."/>
            <person name="Clum A."/>
            <person name="Nolan M."/>
            <person name="Lipzen A."/>
            <person name="Salamov A."/>
            <person name="Henrissat B."/>
            <person name="Wiebenga A."/>
            <person name="De vries R.P."/>
            <person name="Grigoriev I.V."/>
            <person name="Mortensen U.H."/>
            <person name="Andersen M.R."/>
            <person name="Baker S.E."/>
        </authorList>
    </citation>
    <scope>NUCLEOTIDE SEQUENCE [LARGE SCALE GENOMIC DNA]</scope>
    <source>
        <strain evidence="2 3">CBS 114.51</strain>
    </source>
</reference>
<sequence>MGQKQMGSSQSGFLLLILETNQLPYYSLNLSHLIWMFAAAAVCKLARRLAMAAKTESQ</sequence>
<feature type="transmembrane region" description="Helical" evidence="1">
    <location>
        <begin position="25"/>
        <end position="46"/>
    </location>
</feature>
<dbReference type="Proteomes" id="UP000249497">
    <property type="component" value="Unassembled WGS sequence"/>
</dbReference>
<dbReference type="EMBL" id="KZ824772">
    <property type="protein sequence ID" value="RAH86438.1"/>
    <property type="molecule type" value="Genomic_DNA"/>
</dbReference>
<keyword evidence="1" id="KW-0812">Transmembrane</keyword>
<dbReference type="GeneID" id="37174764"/>
<accession>A0A8T8XEP3</accession>
<protein>
    <submittedName>
        <fullName evidence="2">Uncharacterized protein</fullName>
    </submittedName>
</protein>
<organism evidence="2 3">
    <name type="scientific">Aspergillus japonicus CBS 114.51</name>
    <dbReference type="NCBI Taxonomy" id="1448312"/>
    <lineage>
        <taxon>Eukaryota</taxon>
        <taxon>Fungi</taxon>
        <taxon>Dikarya</taxon>
        <taxon>Ascomycota</taxon>
        <taxon>Pezizomycotina</taxon>
        <taxon>Eurotiomycetes</taxon>
        <taxon>Eurotiomycetidae</taxon>
        <taxon>Eurotiales</taxon>
        <taxon>Aspergillaceae</taxon>
        <taxon>Aspergillus</taxon>
        <taxon>Aspergillus subgen. Circumdati</taxon>
    </lineage>
</organism>